<dbReference type="Proteomes" id="UP000663879">
    <property type="component" value="Unassembled WGS sequence"/>
</dbReference>
<evidence type="ECO:0000256" key="5">
    <source>
        <dbReference type="ARBA" id="ARBA00023136"/>
    </source>
</evidence>
<keyword evidence="2 8" id="KW-0813">Transport</keyword>
<dbReference type="PROSITE" id="PS00610">
    <property type="entry name" value="NA_NEUROTRAN_SYMP_1"/>
    <property type="match status" value="1"/>
</dbReference>
<comment type="subcellular location">
    <subcellularLocation>
        <location evidence="1">Membrane</location>
        <topology evidence="1">Multi-pass membrane protein</topology>
    </subcellularLocation>
</comment>
<feature type="transmembrane region" description="Helical" evidence="9">
    <location>
        <begin position="321"/>
        <end position="351"/>
    </location>
</feature>
<feature type="transmembrane region" description="Helical" evidence="9">
    <location>
        <begin position="84"/>
        <end position="105"/>
    </location>
</feature>
<keyword evidence="7" id="KW-1015">Disulfide bond</keyword>
<dbReference type="PANTHER" id="PTHR11616">
    <property type="entry name" value="SODIUM/CHLORIDE DEPENDENT TRANSPORTER"/>
    <property type="match status" value="1"/>
</dbReference>
<accession>A0A813S409</accession>
<organism evidence="10 11">
    <name type="scientific">Brachionus calyciflorus</name>
    <dbReference type="NCBI Taxonomy" id="104777"/>
    <lineage>
        <taxon>Eukaryota</taxon>
        <taxon>Metazoa</taxon>
        <taxon>Spiralia</taxon>
        <taxon>Gnathifera</taxon>
        <taxon>Rotifera</taxon>
        <taxon>Eurotatoria</taxon>
        <taxon>Monogononta</taxon>
        <taxon>Pseudotrocha</taxon>
        <taxon>Ploima</taxon>
        <taxon>Brachionidae</taxon>
        <taxon>Brachionus</taxon>
    </lineage>
</organism>
<proteinExistence type="inferred from homology"/>
<dbReference type="InterPro" id="IPR000175">
    <property type="entry name" value="Na/ntran_symport"/>
</dbReference>
<evidence type="ECO:0000256" key="8">
    <source>
        <dbReference type="RuleBase" id="RU003732"/>
    </source>
</evidence>
<feature type="binding site" evidence="6">
    <location>
        <position position="401"/>
    </location>
    <ligand>
        <name>Na(+)</name>
        <dbReference type="ChEBI" id="CHEBI:29101"/>
        <label>1</label>
    </ligand>
</feature>
<dbReference type="PRINTS" id="PR00176">
    <property type="entry name" value="NANEUSMPORT"/>
</dbReference>
<dbReference type="GO" id="GO:0089718">
    <property type="term" value="P:amino acid import across plasma membrane"/>
    <property type="evidence" value="ECO:0007669"/>
    <property type="project" value="TreeGrafter"/>
</dbReference>
<gene>
    <name evidence="10" type="ORF">OXX778_LOCUS5881</name>
</gene>
<keyword evidence="11" id="KW-1185">Reference proteome</keyword>
<evidence type="ECO:0000256" key="2">
    <source>
        <dbReference type="ARBA" id="ARBA00022448"/>
    </source>
</evidence>
<evidence type="ECO:0000256" key="7">
    <source>
        <dbReference type="PIRSR" id="PIRSR600175-2"/>
    </source>
</evidence>
<evidence type="ECO:0000256" key="6">
    <source>
        <dbReference type="PIRSR" id="PIRSR600175-1"/>
    </source>
</evidence>
<dbReference type="GO" id="GO:0005886">
    <property type="term" value="C:plasma membrane"/>
    <property type="evidence" value="ECO:0007669"/>
    <property type="project" value="TreeGrafter"/>
</dbReference>
<feature type="transmembrane region" description="Helical" evidence="9">
    <location>
        <begin position="380"/>
        <end position="399"/>
    </location>
</feature>
<feature type="binding site" evidence="6">
    <location>
        <position position="67"/>
    </location>
    <ligand>
        <name>Na(+)</name>
        <dbReference type="ChEBI" id="CHEBI:29101"/>
        <label>1</label>
    </ligand>
</feature>
<name>A0A813S409_9BILA</name>
<evidence type="ECO:0000313" key="10">
    <source>
        <dbReference type="EMBL" id="CAF0789248.1"/>
    </source>
</evidence>
<keyword evidence="8" id="KW-0769">Symport</keyword>
<dbReference type="PROSITE" id="PS50267">
    <property type="entry name" value="NA_NEUROTRAN_SYMP_3"/>
    <property type="match status" value="1"/>
</dbReference>
<evidence type="ECO:0000256" key="3">
    <source>
        <dbReference type="ARBA" id="ARBA00022692"/>
    </source>
</evidence>
<feature type="binding site" evidence="6">
    <location>
        <position position="400"/>
    </location>
    <ligand>
        <name>Na(+)</name>
        <dbReference type="ChEBI" id="CHEBI:29101"/>
        <label>1</label>
    </ligand>
</feature>
<keyword evidence="3 8" id="KW-0812">Transmembrane</keyword>
<feature type="binding site" evidence="6">
    <location>
        <position position="63"/>
    </location>
    <ligand>
        <name>Na(+)</name>
        <dbReference type="ChEBI" id="CHEBI:29101"/>
        <label>1</label>
    </ligand>
</feature>
<evidence type="ECO:0000256" key="4">
    <source>
        <dbReference type="ARBA" id="ARBA00022989"/>
    </source>
</evidence>
<evidence type="ECO:0000313" key="11">
    <source>
        <dbReference type="Proteomes" id="UP000663879"/>
    </source>
</evidence>
<feature type="transmembrane region" description="Helical" evidence="9">
    <location>
        <begin position="502"/>
        <end position="522"/>
    </location>
</feature>
<dbReference type="OrthoDB" id="6581954at2759"/>
<feature type="disulfide bond" evidence="7">
    <location>
        <begin position="166"/>
        <end position="175"/>
    </location>
</feature>
<feature type="binding site" evidence="6">
    <location>
        <position position="60"/>
    </location>
    <ligand>
        <name>Na(+)</name>
        <dbReference type="ChEBI" id="CHEBI:29101"/>
        <label>1</label>
    </ligand>
</feature>
<feature type="transmembrane region" description="Helical" evidence="9">
    <location>
        <begin position="126"/>
        <end position="154"/>
    </location>
</feature>
<comment type="similarity">
    <text evidence="8">Belongs to the sodium:neurotransmitter symporter (SNF) (TC 2.A.22) family.</text>
</comment>
<dbReference type="SUPFAM" id="SSF161070">
    <property type="entry name" value="SNF-like"/>
    <property type="match status" value="1"/>
</dbReference>
<dbReference type="Pfam" id="PF00209">
    <property type="entry name" value="SNF"/>
    <property type="match status" value="1"/>
</dbReference>
<dbReference type="GO" id="GO:0005283">
    <property type="term" value="F:amino acid:sodium symporter activity"/>
    <property type="evidence" value="ECO:0007669"/>
    <property type="project" value="TreeGrafter"/>
</dbReference>
<evidence type="ECO:0000256" key="9">
    <source>
        <dbReference type="SAM" id="Phobius"/>
    </source>
</evidence>
<keyword evidence="4 9" id="KW-1133">Transmembrane helix</keyword>
<comment type="caution">
    <text evidence="10">The sequence shown here is derived from an EMBL/GenBank/DDBJ whole genome shotgun (WGS) entry which is preliminary data.</text>
</comment>
<feature type="transmembrane region" description="Helical" evidence="9">
    <location>
        <begin position="245"/>
        <end position="265"/>
    </location>
</feature>
<feature type="transmembrane region" description="Helical" evidence="9">
    <location>
        <begin position="289"/>
        <end position="309"/>
    </location>
</feature>
<dbReference type="NCBIfam" id="NF037979">
    <property type="entry name" value="Na_transp"/>
    <property type="match status" value="1"/>
</dbReference>
<protein>
    <recommendedName>
        <fullName evidence="8">Transporter</fullName>
    </recommendedName>
</protein>
<dbReference type="PANTHER" id="PTHR11616:SF303">
    <property type="entry name" value="SODIUM- AND CHLORIDE-DEPENDENT GABA TRANSPORTER INE"/>
    <property type="match status" value="1"/>
</dbReference>
<feature type="binding site" evidence="6">
    <location>
        <position position="397"/>
    </location>
    <ligand>
        <name>Na(+)</name>
        <dbReference type="ChEBI" id="CHEBI:29101"/>
        <label>1</label>
    </ligand>
</feature>
<dbReference type="GO" id="GO:0046872">
    <property type="term" value="F:metal ion binding"/>
    <property type="evidence" value="ECO:0007669"/>
    <property type="project" value="UniProtKB-KW"/>
</dbReference>
<reference evidence="10" key="1">
    <citation type="submission" date="2021-02" db="EMBL/GenBank/DDBJ databases">
        <authorList>
            <person name="Nowell W R."/>
        </authorList>
    </citation>
    <scope>NUCLEOTIDE SEQUENCE</scope>
    <source>
        <strain evidence="10">Ploen Becks lab</strain>
    </source>
</reference>
<feature type="binding site" evidence="6">
    <location>
        <position position="300"/>
    </location>
    <ligand>
        <name>Na(+)</name>
        <dbReference type="ChEBI" id="CHEBI:29101"/>
        <label>1</label>
    </ligand>
</feature>
<feature type="transmembrane region" description="Helical" evidence="9">
    <location>
        <begin position="54"/>
        <end position="72"/>
    </location>
</feature>
<feature type="transmembrane region" description="Helical" evidence="9">
    <location>
        <begin position="542"/>
        <end position="564"/>
    </location>
</feature>
<keyword evidence="6" id="KW-0915">Sodium</keyword>
<dbReference type="AlphaFoldDB" id="A0A813S409"/>
<keyword evidence="5 9" id="KW-0472">Membrane</keyword>
<evidence type="ECO:0000256" key="1">
    <source>
        <dbReference type="ARBA" id="ARBA00004141"/>
    </source>
</evidence>
<keyword evidence="6" id="KW-0479">Metal-binding</keyword>
<feature type="transmembrane region" description="Helical" evidence="9">
    <location>
        <begin position="219"/>
        <end position="238"/>
    </location>
</feature>
<feature type="transmembrane region" description="Helical" evidence="9">
    <location>
        <begin position="460"/>
        <end position="482"/>
    </location>
</feature>
<dbReference type="EMBL" id="CAJNOC010000665">
    <property type="protein sequence ID" value="CAF0789248.1"/>
    <property type="molecule type" value="Genomic_DNA"/>
</dbReference>
<sequence>MTLHKEVIPLSKNDCFDSHQSKLELKLSTDNSTENSEDDIQEESRQNWNSRFEFLLACVGYSVGLGNVWRFGYLCSKSGGGAFLIPYFINLIIVAVPLMFMEFSVGQFTQRGPIGAMSRICPLFKGTGIATVILSFFLTTYYIVIIAWDLYFLFGSFRSEVLWNGCNNTWNTKDCWDGSLDISQKLSNNSKSPTEEFFRYKILDQSLSMEDFGLPKLDLLLLVGLGWLIVYFCIWKGVKSTGKVVYVTALFPYFVLIVILIRGVTLDGSVEGLKYFLIPKWGDLLKPSVWANAAIQNFNSIGVAFGGLISMSSYNKRDKKILGNVLAISVIDAFTSIICGSTVFSVLGYIAKTQSKTVDDVIESGPGLIFMVLPEAIRNMTFSPLWGILFFTMIFLLGIDSQFTMVETVVTTIEDEFNVQVKKYIKRREILVFLVCFFTFFLSLPNICPGGIYYFTIVDFFSSGVSLFYIAFFEVIAIVWIYGANRLAKNVFLMTGSKPNRYFVICWYIISPLFIIIIWTFNWIKYEPVKYGNYEFPVGAQLFGWCIALVSIVAIPLGAIHTIIKTPGKNFSEKFFTSLKPTILDIDQTPHEYVTTKVDNRAKFIKSNKTTPETIVF</sequence>
<feature type="transmembrane region" description="Helical" evidence="9">
    <location>
        <begin position="430"/>
        <end position="454"/>
    </location>
</feature>
<dbReference type="InterPro" id="IPR037272">
    <property type="entry name" value="SNS_sf"/>
</dbReference>